<dbReference type="InterPro" id="IPR029066">
    <property type="entry name" value="PLP-binding_barrel"/>
</dbReference>
<dbReference type="CDD" id="cd00635">
    <property type="entry name" value="PLPDE_III_YBL036c_like"/>
    <property type="match status" value="1"/>
</dbReference>
<accession>A0AA41YKN4</accession>
<dbReference type="EMBL" id="JAPDNT010000001">
    <property type="protein sequence ID" value="MCW3473638.1"/>
    <property type="molecule type" value="Genomic_DNA"/>
</dbReference>
<comment type="similarity">
    <text evidence="2 4">Belongs to the pyridoxal phosphate-binding protein YggS/PROSC family.</text>
</comment>
<proteinExistence type="inferred from homology"/>
<comment type="caution">
    <text evidence="6">The sequence shown here is derived from an EMBL/GenBank/DDBJ whole genome shotgun (WGS) entry which is preliminary data.</text>
</comment>
<keyword evidence="7" id="KW-1185">Reference proteome</keyword>
<evidence type="ECO:0000256" key="3">
    <source>
        <dbReference type="PIRSR" id="PIRSR004848-1"/>
    </source>
</evidence>
<evidence type="ECO:0000256" key="1">
    <source>
        <dbReference type="ARBA" id="ARBA00022898"/>
    </source>
</evidence>
<dbReference type="PANTHER" id="PTHR10146:SF14">
    <property type="entry name" value="PYRIDOXAL PHOSPHATE HOMEOSTASIS PROTEIN"/>
    <property type="match status" value="1"/>
</dbReference>
<dbReference type="Gene3D" id="3.20.20.10">
    <property type="entry name" value="Alanine racemase"/>
    <property type="match status" value="1"/>
</dbReference>
<dbReference type="InterPro" id="IPR011078">
    <property type="entry name" value="PyrdxlP_homeostasis"/>
</dbReference>
<evidence type="ECO:0000259" key="5">
    <source>
        <dbReference type="Pfam" id="PF01168"/>
    </source>
</evidence>
<gene>
    <name evidence="6" type="ORF">OL599_03530</name>
</gene>
<comment type="function">
    <text evidence="2">Pyridoxal 5'-phosphate (PLP)-binding protein, which is involved in PLP homeostasis.</text>
</comment>
<dbReference type="Proteomes" id="UP001165679">
    <property type="component" value="Unassembled WGS sequence"/>
</dbReference>
<dbReference type="GO" id="GO:0030170">
    <property type="term" value="F:pyridoxal phosphate binding"/>
    <property type="evidence" value="ECO:0007669"/>
    <property type="project" value="UniProtKB-UniRule"/>
</dbReference>
<evidence type="ECO:0000256" key="2">
    <source>
        <dbReference type="HAMAP-Rule" id="MF_02087"/>
    </source>
</evidence>
<dbReference type="InterPro" id="IPR001608">
    <property type="entry name" value="Ala_racemase_N"/>
</dbReference>
<dbReference type="FunFam" id="3.20.20.10:FF:000018">
    <property type="entry name" value="Pyridoxal phosphate homeostasis protein"/>
    <property type="match status" value="1"/>
</dbReference>
<sequence>MNIPLAAAPHAVPAEADAYKHVAGNLRTVLDRIAAAARRAGRRPEEVTLVAVSKTHPAAAVQAALAAGQLHFGENRVQEAAQKFPALRAAHPSLRLHIIGGLQTNKARDAVRIADVIESLDRPRLADAIADAIQKEGRAPALLIQVNVGDEAQKSGISRADTDRFVEACRGRFGAALAGLMCIPPADADPAPHFAWLAGCAARHGLPVVSMGMSGDFETAIAHGATHVRVGTAVFGARG</sequence>
<dbReference type="RefSeq" id="WP_264712219.1">
    <property type="nucleotide sequence ID" value="NZ_JAPDNT010000001.1"/>
</dbReference>
<dbReference type="PIRSF" id="PIRSF004848">
    <property type="entry name" value="YBL036c_PLPDEIII"/>
    <property type="match status" value="1"/>
</dbReference>
<dbReference type="Pfam" id="PF01168">
    <property type="entry name" value="Ala_racemase_N"/>
    <property type="match status" value="1"/>
</dbReference>
<keyword evidence="1 2" id="KW-0663">Pyridoxal phosphate</keyword>
<dbReference type="HAMAP" id="MF_02087">
    <property type="entry name" value="PLP_homeostasis"/>
    <property type="match status" value="1"/>
</dbReference>
<dbReference type="AlphaFoldDB" id="A0AA41YKN4"/>
<evidence type="ECO:0000313" key="6">
    <source>
        <dbReference type="EMBL" id="MCW3473638.1"/>
    </source>
</evidence>
<feature type="domain" description="Alanine racemase N-terminal" evidence="5">
    <location>
        <begin position="30"/>
        <end position="238"/>
    </location>
</feature>
<comment type="cofactor">
    <cofactor evidence="3">
        <name>pyridoxal 5'-phosphate</name>
        <dbReference type="ChEBI" id="CHEBI:597326"/>
    </cofactor>
</comment>
<reference evidence="6" key="1">
    <citation type="submission" date="2022-09" db="EMBL/GenBank/DDBJ databases">
        <title>Rhodovastum sp. nov. RN2-1 isolated from soil in Seongnam, South Korea.</title>
        <authorList>
            <person name="Le N.T."/>
        </authorList>
    </citation>
    <scope>NUCLEOTIDE SEQUENCE</scope>
    <source>
        <strain evidence="6">RN2-1</strain>
    </source>
</reference>
<name>A0AA41YKN4_9PROT</name>
<reference evidence="6" key="2">
    <citation type="submission" date="2022-10" db="EMBL/GenBank/DDBJ databases">
        <authorList>
            <person name="Trinh H.N."/>
        </authorList>
    </citation>
    <scope>NUCLEOTIDE SEQUENCE</scope>
    <source>
        <strain evidence="6">RN2-1</strain>
    </source>
</reference>
<dbReference type="SUPFAM" id="SSF51419">
    <property type="entry name" value="PLP-binding barrel"/>
    <property type="match status" value="1"/>
</dbReference>
<organism evidence="6 7">
    <name type="scientific">Limobrevibacterium gyesilva</name>
    <dbReference type="NCBI Taxonomy" id="2991712"/>
    <lineage>
        <taxon>Bacteria</taxon>
        <taxon>Pseudomonadati</taxon>
        <taxon>Pseudomonadota</taxon>
        <taxon>Alphaproteobacteria</taxon>
        <taxon>Acetobacterales</taxon>
        <taxon>Acetobacteraceae</taxon>
        <taxon>Limobrevibacterium</taxon>
    </lineage>
</organism>
<evidence type="ECO:0000256" key="4">
    <source>
        <dbReference type="RuleBase" id="RU004514"/>
    </source>
</evidence>
<protein>
    <recommendedName>
        <fullName evidence="2">Pyridoxal phosphate homeostasis protein</fullName>
        <shortName evidence="2">PLP homeostasis protein</shortName>
    </recommendedName>
</protein>
<evidence type="ECO:0000313" key="7">
    <source>
        <dbReference type="Proteomes" id="UP001165679"/>
    </source>
</evidence>
<dbReference type="PANTHER" id="PTHR10146">
    <property type="entry name" value="PROLINE SYNTHETASE CO-TRANSCRIBED BACTERIAL HOMOLOG PROTEIN"/>
    <property type="match status" value="1"/>
</dbReference>
<dbReference type="NCBIfam" id="TIGR00044">
    <property type="entry name" value="YggS family pyridoxal phosphate-dependent enzyme"/>
    <property type="match status" value="1"/>
</dbReference>
<feature type="modified residue" description="N6-(pyridoxal phosphate)lysine" evidence="2 3">
    <location>
        <position position="54"/>
    </location>
</feature>